<gene>
    <name evidence="2" type="ORF">T03_2846</name>
</gene>
<sequence>MNNACCFAVQERYLFKNRQCNNRHLNLQTKSQSPKPPHPPSPLLSTMIVPTDVDSRRKKELRIEQQHAHLFFHIDH</sequence>
<name>A0A0V1CY44_TRIBR</name>
<organism evidence="2 3">
    <name type="scientific">Trichinella britovi</name>
    <name type="common">Parasitic roundworm</name>
    <dbReference type="NCBI Taxonomy" id="45882"/>
    <lineage>
        <taxon>Eukaryota</taxon>
        <taxon>Metazoa</taxon>
        <taxon>Ecdysozoa</taxon>
        <taxon>Nematoda</taxon>
        <taxon>Enoplea</taxon>
        <taxon>Dorylaimia</taxon>
        <taxon>Trichinellida</taxon>
        <taxon>Trichinellidae</taxon>
        <taxon>Trichinella</taxon>
    </lineage>
</organism>
<protein>
    <submittedName>
        <fullName evidence="2">Uncharacterized protein</fullName>
    </submittedName>
</protein>
<dbReference type="Proteomes" id="UP000054653">
    <property type="component" value="Unassembled WGS sequence"/>
</dbReference>
<keyword evidence="3" id="KW-1185">Reference proteome</keyword>
<dbReference type="AlphaFoldDB" id="A0A0V1CY44"/>
<reference evidence="2 3" key="1">
    <citation type="submission" date="2015-01" db="EMBL/GenBank/DDBJ databases">
        <title>Evolution of Trichinella species and genotypes.</title>
        <authorList>
            <person name="Korhonen P.K."/>
            <person name="Edoardo P."/>
            <person name="Giuseppe L.R."/>
            <person name="Gasser R.B."/>
        </authorList>
    </citation>
    <scope>NUCLEOTIDE SEQUENCE [LARGE SCALE GENOMIC DNA]</scope>
    <source>
        <strain evidence="2">ISS120</strain>
    </source>
</reference>
<evidence type="ECO:0000256" key="1">
    <source>
        <dbReference type="SAM" id="MobiDB-lite"/>
    </source>
</evidence>
<accession>A0A0V1CY44</accession>
<feature type="region of interest" description="Disordered" evidence="1">
    <location>
        <begin position="25"/>
        <end position="47"/>
    </location>
</feature>
<evidence type="ECO:0000313" key="2">
    <source>
        <dbReference type="EMBL" id="KRY53651.1"/>
    </source>
</evidence>
<evidence type="ECO:0000313" key="3">
    <source>
        <dbReference type="Proteomes" id="UP000054653"/>
    </source>
</evidence>
<proteinExistence type="predicted"/>
<dbReference type="EMBL" id="JYDI01000082">
    <property type="protein sequence ID" value="KRY53651.1"/>
    <property type="molecule type" value="Genomic_DNA"/>
</dbReference>
<comment type="caution">
    <text evidence="2">The sequence shown here is derived from an EMBL/GenBank/DDBJ whole genome shotgun (WGS) entry which is preliminary data.</text>
</comment>